<keyword evidence="5 9" id="KW-0229">DNA integration</keyword>
<feature type="active site" evidence="9">
    <location>
        <position position="305"/>
    </location>
</feature>
<feature type="domain" description="Core-binding (CB)" evidence="12">
    <location>
        <begin position="31"/>
        <end position="117"/>
    </location>
</feature>
<dbReference type="Gene3D" id="1.10.443.10">
    <property type="entry name" value="Intergrase catalytic core"/>
    <property type="match status" value="1"/>
</dbReference>
<dbReference type="GO" id="GO:0005737">
    <property type="term" value="C:cytoplasm"/>
    <property type="evidence" value="ECO:0007669"/>
    <property type="project" value="UniProtKB-SubCell"/>
</dbReference>
<keyword evidence="7 9" id="KW-0233">DNA recombination</keyword>
<dbReference type="InterPro" id="IPR010998">
    <property type="entry name" value="Integrase_recombinase_N"/>
</dbReference>
<feature type="active site" evidence="9">
    <location>
        <position position="232"/>
    </location>
</feature>
<dbReference type="SUPFAM" id="SSF56349">
    <property type="entry name" value="DNA breaking-rejoining enzymes"/>
    <property type="match status" value="1"/>
</dbReference>
<evidence type="ECO:0000256" key="3">
    <source>
        <dbReference type="ARBA" id="ARBA00022618"/>
    </source>
</evidence>
<evidence type="ECO:0000256" key="10">
    <source>
        <dbReference type="SAM" id="MobiDB-lite"/>
    </source>
</evidence>
<dbReference type="InterPro" id="IPR002104">
    <property type="entry name" value="Integrase_catalytic"/>
</dbReference>
<dbReference type="GO" id="GO:0007059">
    <property type="term" value="P:chromosome segregation"/>
    <property type="evidence" value="ECO:0007669"/>
    <property type="project" value="UniProtKB-UniRule"/>
</dbReference>
<sequence length="356" mass="39001">MERRDHGARRADSGPDGVKESSSQMEHLVGGQITAIIDEFLHDLRVNRAASDNTLKAYRIDVLDCLATMHIDSIEAFDMVSVDDLRAWMSIDNTRGYARSSMARRTVAVRGFFRWAQDKGLIDTDPAGMLMTPKIPSVLPAVLTETQAKALMDDADAHAEQGSAAATEQGHPGQGRPQGQTAVSSSADRALAIRDAAMMELLYATGIRVGELVGINIVDIDFAQRTVRVTGKGDKQRVVPFGAPAARAVDQWLRVGRPVLVTEQSGEALFLGRRGGRIDQRIVRRVVHGQARDAGVPDISPHALRHSAATHMLDGGADLREVQEMLGHASLRTTQRYTHVSMEQLKQRYRQAFPRA</sequence>
<organism evidence="13 14">
    <name type="scientific">Bifidobacterium apri</name>
    <dbReference type="NCBI Taxonomy" id="1769423"/>
    <lineage>
        <taxon>Bacteria</taxon>
        <taxon>Bacillati</taxon>
        <taxon>Actinomycetota</taxon>
        <taxon>Actinomycetes</taxon>
        <taxon>Bifidobacteriales</taxon>
        <taxon>Bifidobacteriaceae</taxon>
        <taxon>Bifidobacterium</taxon>
    </lineage>
</organism>
<feature type="active site" evidence="9">
    <location>
        <position position="302"/>
    </location>
</feature>
<keyword evidence="3 9" id="KW-0132">Cell division</keyword>
<evidence type="ECO:0000256" key="4">
    <source>
        <dbReference type="ARBA" id="ARBA00022829"/>
    </source>
</evidence>
<accession>A0A6A2VBC0</accession>
<dbReference type="AlphaFoldDB" id="A0A6A2VBC0"/>
<evidence type="ECO:0000313" key="13">
    <source>
        <dbReference type="EMBL" id="KAB8301806.1"/>
    </source>
</evidence>
<evidence type="ECO:0000256" key="7">
    <source>
        <dbReference type="ARBA" id="ARBA00023172"/>
    </source>
</evidence>
<proteinExistence type="inferred from homology"/>
<dbReference type="Gene3D" id="1.10.150.130">
    <property type="match status" value="1"/>
</dbReference>
<keyword evidence="2 9" id="KW-0963">Cytoplasm</keyword>
<evidence type="ECO:0000256" key="1">
    <source>
        <dbReference type="ARBA" id="ARBA00004496"/>
    </source>
</evidence>
<name>A0A6A2VBC0_9BIFI</name>
<comment type="function">
    <text evidence="9">Site-specific tyrosine recombinase, which acts by catalyzing the cutting and rejoining of the recombining DNA molecules. The XerC-XerD complex is essential to convert dimers of the bacterial chromosome into monomers to permit their segregation at cell division. It also contributes to the segregational stability of plasmids.</text>
</comment>
<evidence type="ECO:0000256" key="2">
    <source>
        <dbReference type="ARBA" id="ARBA00022490"/>
    </source>
</evidence>
<keyword evidence="14" id="KW-1185">Reference proteome</keyword>
<evidence type="ECO:0000256" key="9">
    <source>
        <dbReference type="HAMAP-Rule" id="MF_01808"/>
    </source>
</evidence>
<feature type="region of interest" description="Disordered" evidence="10">
    <location>
        <begin position="156"/>
        <end position="186"/>
    </location>
</feature>
<keyword evidence="8 9" id="KW-0131">Cell cycle</keyword>
<evidence type="ECO:0000256" key="8">
    <source>
        <dbReference type="ARBA" id="ARBA00023306"/>
    </source>
</evidence>
<feature type="compositionally biased region" description="Basic and acidic residues" evidence="10">
    <location>
        <begin position="1"/>
        <end position="19"/>
    </location>
</feature>
<feature type="region of interest" description="Disordered" evidence="10">
    <location>
        <begin position="1"/>
        <end position="24"/>
    </location>
</feature>
<comment type="similarity">
    <text evidence="9">Belongs to the 'phage' integrase family. XerC subfamily.</text>
</comment>
<protein>
    <recommendedName>
        <fullName evidence="9">Tyrosine recombinase XerC</fullName>
    </recommendedName>
</protein>
<feature type="domain" description="Tyr recombinase" evidence="11">
    <location>
        <begin position="138"/>
        <end position="350"/>
    </location>
</feature>
<dbReference type="GO" id="GO:0009037">
    <property type="term" value="F:tyrosine-based site-specific recombinase activity"/>
    <property type="evidence" value="ECO:0007669"/>
    <property type="project" value="UniProtKB-UniRule"/>
</dbReference>
<evidence type="ECO:0000256" key="5">
    <source>
        <dbReference type="ARBA" id="ARBA00022908"/>
    </source>
</evidence>
<dbReference type="GO" id="GO:0003677">
    <property type="term" value="F:DNA binding"/>
    <property type="evidence" value="ECO:0007669"/>
    <property type="project" value="UniProtKB-UniRule"/>
</dbReference>
<evidence type="ECO:0000259" key="11">
    <source>
        <dbReference type="PROSITE" id="PS51898"/>
    </source>
</evidence>
<feature type="active site" description="O-(3'-phospho-DNA)-tyrosine intermediate" evidence="9">
    <location>
        <position position="337"/>
    </location>
</feature>
<dbReference type="SUPFAM" id="SSF47823">
    <property type="entry name" value="lambda integrase-like, N-terminal domain"/>
    <property type="match status" value="1"/>
</dbReference>
<dbReference type="Pfam" id="PF02899">
    <property type="entry name" value="Phage_int_SAM_1"/>
    <property type="match status" value="1"/>
</dbReference>
<dbReference type="PROSITE" id="PS51898">
    <property type="entry name" value="TYR_RECOMBINASE"/>
    <property type="match status" value="1"/>
</dbReference>
<evidence type="ECO:0000259" key="12">
    <source>
        <dbReference type="PROSITE" id="PS51900"/>
    </source>
</evidence>
<dbReference type="GO" id="GO:0006313">
    <property type="term" value="P:DNA transposition"/>
    <property type="evidence" value="ECO:0007669"/>
    <property type="project" value="UniProtKB-UniRule"/>
</dbReference>
<reference evidence="13 14" key="1">
    <citation type="submission" date="2019-09" db="EMBL/GenBank/DDBJ databases">
        <title>Characterization of the phylogenetic diversity of two novel species belonging to the genus Bifidobacterium: Bifidobacterium cebidarum sp. nov. and Bifidobacterium leontopitheci sp. nov.</title>
        <authorList>
            <person name="Lugli G.A."/>
            <person name="Duranti S."/>
            <person name="Milani C."/>
            <person name="Turroni F."/>
            <person name="Ventura M."/>
        </authorList>
    </citation>
    <scope>NUCLEOTIDE SEQUENCE [LARGE SCALE GENOMIC DNA]</scope>
    <source>
        <strain evidence="13 14">DSM 100238</strain>
    </source>
</reference>
<dbReference type="PROSITE" id="PS51900">
    <property type="entry name" value="CB"/>
    <property type="match status" value="1"/>
</dbReference>
<dbReference type="HAMAP" id="MF_01808">
    <property type="entry name" value="Recomb_XerC_XerD"/>
    <property type="match status" value="1"/>
</dbReference>
<dbReference type="PANTHER" id="PTHR30349:SF77">
    <property type="entry name" value="TYROSINE RECOMBINASE XERC"/>
    <property type="match status" value="1"/>
</dbReference>
<feature type="active site" evidence="9">
    <location>
        <position position="208"/>
    </location>
</feature>
<evidence type="ECO:0000256" key="6">
    <source>
        <dbReference type="ARBA" id="ARBA00023125"/>
    </source>
</evidence>
<gene>
    <name evidence="9" type="primary">xerC</name>
    <name evidence="13" type="ORF">DSM100238_0125</name>
</gene>
<dbReference type="InterPro" id="IPR050090">
    <property type="entry name" value="Tyrosine_recombinase_XerCD"/>
</dbReference>
<keyword evidence="4 9" id="KW-0159">Chromosome partition</keyword>
<evidence type="ECO:0000313" key="14">
    <source>
        <dbReference type="Proteomes" id="UP000440041"/>
    </source>
</evidence>
<dbReference type="InterPro" id="IPR023009">
    <property type="entry name" value="Tyrosine_recombinase_XerC/XerD"/>
</dbReference>
<comment type="subunit">
    <text evidence="9">Forms a cyclic heterotetrameric complex composed of two molecules of XerC and two molecules of XerD.</text>
</comment>
<dbReference type="InterPro" id="IPR013762">
    <property type="entry name" value="Integrase-like_cat_sf"/>
</dbReference>
<dbReference type="InterPro" id="IPR011010">
    <property type="entry name" value="DNA_brk_join_enz"/>
</dbReference>
<dbReference type="InterPro" id="IPR004107">
    <property type="entry name" value="Integrase_SAM-like_N"/>
</dbReference>
<comment type="caution">
    <text evidence="13">The sequence shown here is derived from an EMBL/GenBank/DDBJ whole genome shotgun (WGS) entry which is preliminary data.</text>
</comment>
<dbReference type="CDD" id="cd00798">
    <property type="entry name" value="INT_XerDC_C"/>
    <property type="match status" value="1"/>
</dbReference>
<feature type="compositionally biased region" description="Low complexity" evidence="10">
    <location>
        <begin position="169"/>
        <end position="180"/>
    </location>
</feature>
<dbReference type="Pfam" id="PF00589">
    <property type="entry name" value="Phage_integrase"/>
    <property type="match status" value="1"/>
</dbReference>
<feature type="active site" evidence="9">
    <location>
        <position position="328"/>
    </location>
</feature>
<dbReference type="InterPro" id="IPR044068">
    <property type="entry name" value="CB"/>
</dbReference>
<dbReference type="PANTHER" id="PTHR30349">
    <property type="entry name" value="PHAGE INTEGRASE-RELATED"/>
    <property type="match status" value="1"/>
</dbReference>
<keyword evidence="6 9" id="KW-0238">DNA-binding</keyword>
<dbReference type="Proteomes" id="UP000440041">
    <property type="component" value="Unassembled WGS sequence"/>
</dbReference>
<dbReference type="GO" id="GO:0051301">
    <property type="term" value="P:cell division"/>
    <property type="evidence" value="ECO:0007669"/>
    <property type="project" value="UniProtKB-KW"/>
</dbReference>
<dbReference type="NCBIfam" id="NF001399">
    <property type="entry name" value="PRK00283.1"/>
    <property type="match status" value="1"/>
</dbReference>
<dbReference type="EMBL" id="WBSO01000001">
    <property type="protein sequence ID" value="KAB8301806.1"/>
    <property type="molecule type" value="Genomic_DNA"/>
</dbReference>
<comment type="subcellular location">
    <subcellularLocation>
        <location evidence="1 9">Cytoplasm</location>
    </subcellularLocation>
</comment>